<reference evidence="2 3" key="1">
    <citation type="submission" date="2017-07" db="EMBL/GenBank/DDBJ databases">
        <title>Amycolatopsis thailandensis Genome sequencing and assembly.</title>
        <authorList>
            <person name="Kaur N."/>
            <person name="Mayilraj S."/>
        </authorList>
    </citation>
    <scope>NUCLEOTIDE SEQUENCE [LARGE SCALE GENOMIC DNA]</scope>
    <source>
        <strain evidence="2 3">JCM 16380</strain>
    </source>
</reference>
<accession>A0A229SCD6</accession>
<dbReference type="EMBL" id="NMQT01000043">
    <property type="protein sequence ID" value="OXM56431.1"/>
    <property type="molecule type" value="Genomic_DNA"/>
</dbReference>
<feature type="region of interest" description="Disordered" evidence="1">
    <location>
        <begin position="87"/>
        <end position="114"/>
    </location>
</feature>
<sequence>MLNSILDRHIDVSSPEVMRQVAAAHDQAVDVRWLKLDADEPRAAKTDLDMLASYLQHGEFAAASLCAARLAGQLVRIADAARISANRQDEVRQARARDAMSGKRHEGCSEDPPF</sequence>
<dbReference type="Proteomes" id="UP000215223">
    <property type="component" value="Unassembled WGS sequence"/>
</dbReference>
<name>A0A229SCD6_9PSEU</name>
<proteinExistence type="predicted"/>
<protein>
    <submittedName>
        <fullName evidence="2">Uncharacterized protein</fullName>
    </submittedName>
</protein>
<evidence type="ECO:0000313" key="3">
    <source>
        <dbReference type="Proteomes" id="UP000215223"/>
    </source>
</evidence>
<feature type="compositionally biased region" description="Basic and acidic residues" evidence="1">
    <location>
        <begin position="87"/>
        <end position="108"/>
    </location>
</feature>
<keyword evidence="3" id="KW-1185">Reference proteome</keyword>
<comment type="caution">
    <text evidence="2">The sequence shown here is derived from an EMBL/GenBank/DDBJ whole genome shotgun (WGS) entry which is preliminary data.</text>
</comment>
<organism evidence="2 3">
    <name type="scientific">Amycolatopsis thailandensis</name>
    <dbReference type="NCBI Taxonomy" id="589330"/>
    <lineage>
        <taxon>Bacteria</taxon>
        <taxon>Bacillati</taxon>
        <taxon>Actinomycetota</taxon>
        <taxon>Actinomycetes</taxon>
        <taxon>Pseudonocardiales</taxon>
        <taxon>Pseudonocardiaceae</taxon>
        <taxon>Amycolatopsis</taxon>
    </lineage>
</organism>
<evidence type="ECO:0000313" key="2">
    <source>
        <dbReference type="EMBL" id="OXM56431.1"/>
    </source>
</evidence>
<evidence type="ECO:0000256" key="1">
    <source>
        <dbReference type="SAM" id="MobiDB-lite"/>
    </source>
</evidence>
<dbReference type="AlphaFoldDB" id="A0A229SCD6"/>
<gene>
    <name evidence="2" type="ORF">CFP71_13465</name>
</gene>